<protein>
    <recommendedName>
        <fullName evidence="3">Phage head-tail adapter protein</fullName>
    </recommendedName>
</protein>
<reference evidence="1 2" key="1">
    <citation type="submission" date="2019-07" db="EMBL/GenBank/DDBJ databases">
        <title>Whole genome shotgun sequence of Lactobacillus siliginis NBRC 101315.</title>
        <authorList>
            <person name="Hosoyama A."/>
            <person name="Uohara A."/>
            <person name="Ohji S."/>
            <person name="Ichikawa N."/>
        </authorList>
    </citation>
    <scope>NUCLEOTIDE SEQUENCE [LARGE SCALE GENOMIC DNA]</scope>
    <source>
        <strain evidence="1 2">NBRC 101315</strain>
    </source>
</reference>
<dbReference type="Pfam" id="PF05521">
    <property type="entry name" value="Phage_HCP"/>
    <property type="match status" value="1"/>
</dbReference>
<comment type="caution">
    <text evidence="1">The sequence shown here is derived from an EMBL/GenBank/DDBJ whole genome shotgun (WGS) entry which is preliminary data.</text>
</comment>
<dbReference type="NCBIfam" id="TIGR01563">
    <property type="entry name" value="gp16_SPP1"/>
    <property type="match status" value="1"/>
</dbReference>
<accession>A0A510VNM5</accession>
<sequence length="113" mass="12941">MKIAVNRFNKTVEFGAIDSVPNDATGDYDEKFKAVYTVHCALYNRSFMQNYQLLGTELQDTIVLAIRSDSRINRKLIARFNSHDYKIIDVSKDSTEMPVAYDLVTLKLIEKEG</sequence>
<dbReference type="AlphaFoldDB" id="A0A510VNM5"/>
<dbReference type="InterPro" id="IPR008767">
    <property type="entry name" value="Phage_SPP1_head-tail_adaptor"/>
</dbReference>
<evidence type="ECO:0008006" key="3">
    <source>
        <dbReference type="Google" id="ProtNLM"/>
    </source>
</evidence>
<proteinExistence type="predicted"/>
<evidence type="ECO:0000313" key="1">
    <source>
        <dbReference type="EMBL" id="GEK28517.1"/>
    </source>
</evidence>
<evidence type="ECO:0000313" key="2">
    <source>
        <dbReference type="Proteomes" id="UP000321429"/>
    </source>
</evidence>
<dbReference type="Proteomes" id="UP000321429">
    <property type="component" value="Unassembled WGS sequence"/>
</dbReference>
<name>A0A510VNM5_9LACO</name>
<organism evidence="1 2">
    <name type="scientific">Furfurilactobacillus siliginis</name>
    <dbReference type="NCBI Taxonomy" id="348151"/>
    <lineage>
        <taxon>Bacteria</taxon>
        <taxon>Bacillati</taxon>
        <taxon>Bacillota</taxon>
        <taxon>Bacilli</taxon>
        <taxon>Lactobacillales</taxon>
        <taxon>Lactobacillaceae</taxon>
        <taxon>Furfurilactobacillus</taxon>
    </lineage>
</organism>
<dbReference type="EMBL" id="BJUD01000011">
    <property type="protein sequence ID" value="GEK28517.1"/>
    <property type="molecule type" value="Genomic_DNA"/>
</dbReference>
<gene>
    <name evidence="1" type="ORF">LSI01_08280</name>
</gene>